<dbReference type="InterPro" id="IPR000182">
    <property type="entry name" value="GNAT_dom"/>
</dbReference>
<dbReference type="AlphaFoldDB" id="A0A1X9YWX2"/>
<gene>
    <name evidence="2" type="ORF">CA264_19160</name>
</gene>
<evidence type="ECO:0000313" key="3">
    <source>
        <dbReference type="Proteomes" id="UP000266292"/>
    </source>
</evidence>
<dbReference type="InterPro" id="IPR039840">
    <property type="entry name" value="NAA80"/>
</dbReference>
<dbReference type="GO" id="GO:1905502">
    <property type="term" value="F:acetyl-CoA binding"/>
    <property type="evidence" value="ECO:0007669"/>
    <property type="project" value="TreeGrafter"/>
</dbReference>
<dbReference type="GO" id="GO:0005737">
    <property type="term" value="C:cytoplasm"/>
    <property type="evidence" value="ECO:0007669"/>
    <property type="project" value="TreeGrafter"/>
</dbReference>
<dbReference type="OrthoDB" id="3216107at2"/>
<protein>
    <submittedName>
        <fullName evidence="2">GNAT family N-acetyltransferase</fullName>
    </submittedName>
</protein>
<dbReference type="PANTHER" id="PTHR13538">
    <property type="entry name" value="N-ACETYLTRANSFERASE 6"/>
    <property type="match status" value="1"/>
</dbReference>
<keyword evidence="2" id="KW-0808">Transferase</keyword>
<proteinExistence type="predicted"/>
<sequence length="161" mass="17938">MLAGIENITIKHLHEVPEHFDTVANWIYNQWWKKPGNTEEVVKAPLREHLQGKGFPATLIALDKGVPVGSVLLLESDGVDELPELTPWLAALYVAPQYRRQGVGPQLVQALEQHAAQLGFGQLYLVATDRVDFYLDLGWQVHLKLVGNTGITIMQKSPGRP</sequence>
<name>A0A1X9YWX2_9BACT</name>
<evidence type="ECO:0000313" key="2">
    <source>
        <dbReference type="EMBL" id="ARS37368.1"/>
    </source>
</evidence>
<dbReference type="Gene3D" id="3.40.630.30">
    <property type="match status" value="1"/>
</dbReference>
<dbReference type="GO" id="GO:0008080">
    <property type="term" value="F:N-acetyltransferase activity"/>
    <property type="evidence" value="ECO:0007669"/>
    <property type="project" value="InterPro"/>
</dbReference>
<dbReference type="KEGG" id="pact:CA264_19160"/>
<feature type="domain" description="N-acetyltransferase" evidence="1">
    <location>
        <begin position="8"/>
        <end position="159"/>
    </location>
</feature>
<dbReference type="STRING" id="709015.GCA_000472485_03870"/>
<dbReference type="PANTHER" id="PTHR13538:SF4">
    <property type="entry name" value="N-ALPHA-ACETYLTRANSFERASE 80"/>
    <property type="match status" value="1"/>
</dbReference>
<accession>A0A1X9YWX2</accession>
<organism evidence="2 3">
    <name type="scientific">Pontibacter actiniarum</name>
    <dbReference type="NCBI Taxonomy" id="323450"/>
    <lineage>
        <taxon>Bacteria</taxon>
        <taxon>Pseudomonadati</taxon>
        <taxon>Bacteroidota</taxon>
        <taxon>Cytophagia</taxon>
        <taxon>Cytophagales</taxon>
        <taxon>Hymenobacteraceae</taxon>
        <taxon>Pontibacter</taxon>
    </lineage>
</organism>
<dbReference type="Proteomes" id="UP000266292">
    <property type="component" value="Chromosome"/>
</dbReference>
<keyword evidence="3" id="KW-1185">Reference proteome</keyword>
<dbReference type="PROSITE" id="PS51186">
    <property type="entry name" value="GNAT"/>
    <property type="match status" value="1"/>
</dbReference>
<evidence type="ECO:0000259" key="1">
    <source>
        <dbReference type="PROSITE" id="PS51186"/>
    </source>
</evidence>
<dbReference type="CDD" id="cd04301">
    <property type="entry name" value="NAT_SF"/>
    <property type="match status" value="1"/>
</dbReference>
<dbReference type="SUPFAM" id="SSF55729">
    <property type="entry name" value="Acyl-CoA N-acyltransferases (Nat)"/>
    <property type="match status" value="1"/>
</dbReference>
<dbReference type="EMBL" id="CP021235">
    <property type="protein sequence ID" value="ARS37368.1"/>
    <property type="molecule type" value="Genomic_DNA"/>
</dbReference>
<reference evidence="3" key="1">
    <citation type="submission" date="2017-05" db="EMBL/GenBank/DDBJ databases">
        <authorList>
            <person name="Ray J."/>
            <person name="Price M."/>
            <person name="Deutschbauer A."/>
        </authorList>
    </citation>
    <scope>NUCLEOTIDE SEQUENCE [LARGE SCALE GENOMIC DNA]</scope>
    <source>
        <strain evidence="3">DSM 19842</strain>
    </source>
</reference>
<dbReference type="RefSeq" id="WP_025609020.1">
    <property type="nucleotide sequence ID" value="NZ_CP021235.1"/>
</dbReference>
<dbReference type="Pfam" id="PF00583">
    <property type="entry name" value="Acetyltransf_1"/>
    <property type="match status" value="1"/>
</dbReference>
<dbReference type="InterPro" id="IPR016181">
    <property type="entry name" value="Acyl_CoA_acyltransferase"/>
</dbReference>